<gene>
    <name evidence="15" type="ORF">IFO66_16380</name>
</gene>
<dbReference type="Gene3D" id="1.10.287.130">
    <property type="match status" value="1"/>
</dbReference>
<dbReference type="EC" id="2.7.13.3" evidence="3"/>
<evidence type="ECO:0000256" key="1">
    <source>
        <dbReference type="ARBA" id="ARBA00000085"/>
    </source>
</evidence>
<dbReference type="SMART" id="SM00388">
    <property type="entry name" value="HisKA"/>
    <property type="match status" value="1"/>
</dbReference>
<evidence type="ECO:0000256" key="6">
    <source>
        <dbReference type="ARBA" id="ARBA00022692"/>
    </source>
</evidence>
<keyword evidence="6 13" id="KW-0812">Transmembrane</keyword>
<evidence type="ECO:0000256" key="2">
    <source>
        <dbReference type="ARBA" id="ARBA00004141"/>
    </source>
</evidence>
<keyword evidence="16" id="KW-1185">Reference proteome</keyword>
<dbReference type="InterPro" id="IPR005467">
    <property type="entry name" value="His_kinase_dom"/>
</dbReference>
<dbReference type="InterPro" id="IPR004358">
    <property type="entry name" value="Sig_transdc_His_kin-like_C"/>
</dbReference>
<evidence type="ECO:0000313" key="16">
    <source>
        <dbReference type="Proteomes" id="UP000634529"/>
    </source>
</evidence>
<dbReference type="InterPro" id="IPR050398">
    <property type="entry name" value="HssS/ArlS-like"/>
</dbReference>
<dbReference type="RefSeq" id="WP_192026200.1">
    <property type="nucleotide sequence ID" value="NZ_JACYTN010000016.1"/>
</dbReference>
<evidence type="ECO:0000256" key="5">
    <source>
        <dbReference type="ARBA" id="ARBA00022679"/>
    </source>
</evidence>
<dbReference type="SMART" id="SM00387">
    <property type="entry name" value="HATPase_c"/>
    <property type="match status" value="1"/>
</dbReference>
<keyword evidence="12 13" id="KW-0472">Membrane</keyword>
<evidence type="ECO:0000256" key="10">
    <source>
        <dbReference type="ARBA" id="ARBA00022989"/>
    </source>
</evidence>
<dbReference type="InterPro" id="IPR003661">
    <property type="entry name" value="HisK_dim/P_dom"/>
</dbReference>
<protein>
    <recommendedName>
        <fullName evidence="3">histidine kinase</fullName>
        <ecNumber evidence="3">2.7.13.3</ecNumber>
    </recommendedName>
</protein>
<dbReference type="InterPro" id="IPR036097">
    <property type="entry name" value="HisK_dim/P_sf"/>
</dbReference>
<dbReference type="Proteomes" id="UP000634529">
    <property type="component" value="Unassembled WGS sequence"/>
</dbReference>
<keyword evidence="11" id="KW-0902">Two-component regulatory system</keyword>
<dbReference type="PANTHER" id="PTHR45528:SF8">
    <property type="entry name" value="HISTIDINE KINASE"/>
    <property type="match status" value="1"/>
</dbReference>
<evidence type="ECO:0000256" key="8">
    <source>
        <dbReference type="ARBA" id="ARBA00022777"/>
    </source>
</evidence>
<evidence type="ECO:0000259" key="14">
    <source>
        <dbReference type="PROSITE" id="PS50109"/>
    </source>
</evidence>
<dbReference type="CDD" id="cd00082">
    <property type="entry name" value="HisKA"/>
    <property type="match status" value="1"/>
</dbReference>
<reference evidence="15 16" key="1">
    <citation type="submission" date="2020-09" db="EMBL/GenBank/DDBJ databases">
        <title>Paenibacillus sp. CAU 1523 isolated from sand of Haeundae Beach.</title>
        <authorList>
            <person name="Kim W."/>
        </authorList>
    </citation>
    <scope>NUCLEOTIDE SEQUENCE [LARGE SCALE GENOMIC DNA]</scope>
    <source>
        <strain evidence="15 16">CAU 1523</strain>
    </source>
</reference>
<evidence type="ECO:0000256" key="9">
    <source>
        <dbReference type="ARBA" id="ARBA00022840"/>
    </source>
</evidence>
<name>A0ABR9B0S5_9BACL</name>
<comment type="subcellular location">
    <subcellularLocation>
        <location evidence="2">Membrane</location>
        <topology evidence="2">Multi-pass membrane protein</topology>
    </subcellularLocation>
</comment>
<dbReference type="PRINTS" id="PR00344">
    <property type="entry name" value="BCTRLSENSOR"/>
</dbReference>
<evidence type="ECO:0000256" key="12">
    <source>
        <dbReference type="ARBA" id="ARBA00023136"/>
    </source>
</evidence>
<feature type="domain" description="Histidine kinase" evidence="14">
    <location>
        <begin position="120"/>
        <end position="338"/>
    </location>
</feature>
<comment type="caution">
    <text evidence="15">The sequence shown here is derived from an EMBL/GenBank/DDBJ whole genome shotgun (WGS) entry which is preliminary data.</text>
</comment>
<dbReference type="EMBL" id="JACYTN010000016">
    <property type="protein sequence ID" value="MBD8499872.1"/>
    <property type="molecule type" value="Genomic_DNA"/>
</dbReference>
<keyword evidence="9" id="KW-0067">ATP-binding</keyword>
<dbReference type="SUPFAM" id="SSF55874">
    <property type="entry name" value="ATPase domain of HSP90 chaperone/DNA topoisomerase II/histidine kinase"/>
    <property type="match status" value="1"/>
</dbReference>
<keyword evidence="8 15" id="KW-0418">Kinase</keyword>
<accession>A0ABR9B0S5</accession>
<comment type="catalytic activity">
    <reaction evidence="1">
        <text>ATP + protein L-histidine = ADP + protein N-phospho-L-histidine.</text>
        <dbReference type="EC" id="2.7.13.3"/>
    </reaction>
</comment>
<dbReference type="PANTHER" id="PTHR45528">
    <property type="entry name" value="SENSOR HISTIDINE KINASE CPXA"/>
    <property type="match status" value="1"/>
</dbReference>
<sequence length="350" mass="38959">MNRDKSMLLIIVQLLLLAALFMVEWTNQPQGMLRGVLFSMLIFVTGSLLFIRIQLRSKLRSVGLALKRAVQGNANTRILTNDNPIVEEVIFSINELIEHIAKVQVQSVRSEAARKSLLTNISHDIRTPLTSIIGYVDALKDNIPASPEEREQFVQVISNKAVALKELIDEIFHLAKLDADEIPLKVESVDAAELAREAVISFLPELDQHKIELRVGLPEEKCMVLVDRLSLLRILNNLIKNAIQYGKEGKVLGIELMQTSHSYQFSIWDKGAGIAEQDVMNIFDRMYRADRSRSTLNGSSGLGLAISKALVEKNGGAIWLESEPGIRTTFNFTIPKAGITSHSNIPNQVG</sequence>
<feature type="transmembrane region" description="Helical" evidence="13">
    <location>
        <begin position="32"/>
        <end position="51"/>
    </location>
</feature>
<evidence type="ECO:0000256" key="4">
    <source>
        <dbReference type="ARBA" id="ARBA00022553"/>
    </source>
</evidence>
<evidence type="ECO:0000256" key="13">
    <source>
        <dbReference type="SAM" id="Phobius"/>
    </source>
</evidence>
<evidence type="ECO:0000256" key="3">
    <source>
        <dbReference type="ARBA" id="ARBA00012438"/>
    </source>
</evidence>
<keyword evidence="7" id="KW-0547">Nucleotide-binding</keyword>
<dbReference type="Gene3D" id="3.30.565.10">
    <property type="entry name" value="Histidine kinase-like ATPase, C-terminal domain"/>
    <property type="match status" value="1"/>
</dbReference>
<keyword evidence="4" id="KW-0597">Phosphoprotein</keyword>
<dbReference type="Pfam" id="PF00512">
    <property type="entry name" value="HisKA"/>
    <property type="match status" value="1"/>
</dbReference>
<evidence type="ECO:0000313" key="15">
    <source>
        <dbReference type="EMBL" id="MBD8499872.1"/>
    </source>
</evidence>
<keyword evidence="10 13" id="KW-1133">Transmembrane helix</keyword>
<dbReference type="GO" id="GO:0016301">
    <property type="term" value="F:kinase activity"/>
    <property type="evidence" value="ECO:0007669"/>
    <property type="project" value="UniProtKB-KW"/>
</dbReference>
<evidence type="ECO:0000256" key="11">
    <source>
        <dbReference type="ARBA" id="ARBA00023012"/>
    </source>
</evidence>
<dbReference type="SUPFAM" id="SSF47384">
    <property type="entry name" value="Homodimeric domain of signal transducing histidine kinase"/>
    <property type="match status" value="1"/>
</dbReference>
<proteinExistence type="predicted"/>
<evidence type="ECO:0000256" key="7">
    <source>
        <dbReference type="ARBA" id="ARBA00022741"/>
    </source>
</evidence>
<organism evidence="15 16">
    <name type="scientific">Paenibacillus arenosi</name>
    <dbReference type="NCBI Taxonomy" id="2774142"/>
    <lineage>
        <taxon>Bacteria</taxon>
        <taxon>Bacillati</taxon>
        <taxon>Bacillota</taxon>
        <taxon>Bacilli</taxon>
        <taxon>Bacillales</taxon>
        <taxon>Paenibacillaceae</taxon>
        <taxon>Paenibacillus</taxon>
    </lineage>
</organism>
<keyword evidence="5" id="KW-0808">Transferase</keyword>
<dbReference type="PROSITE" id="PS50109">
    <property type="entry name" value="HIS_KIN"/>
    <property type="match status" value="1"/>
</dbReference>
<dbReference type="InterPro" id="IPR003594">
    <property type="entry name" value="HATPase_dom"/>
</dbReference>
<dbReference type="Pfam" id="PF02518">
    <property type="entry name" value="HATPase_c"/>
    <property type="match status" value="1"/>
</dbReference>
<dbReference type="InterPro" id="IPR036890">
    <property type="entry name" value="HATPase_C_sf"/>
</dbReference>